<reference evidence="3 4" key="1">
    <citation type="submission" date="2021-02" db="EMBL/GenBank/DDBJ databases">
        <title>Lysobacter arenosi sp. nov., isolated from soil of gangwondo yeongwol, south Korea.</title>
        <authorList>
            <person name="Kim K.R."/>
            <person name="Kim K.H."/>
            <person name="Jeon C.O."/>
        </authorList>
    </citation>
    <scope>NUCLEOTIDE SEQUENCE [LARGE SCALE GENOMIC DNA]</scope>
    <source>
        <strain evidence="3 4">R7</strain>
    </source>
</reference>
<evidence type="ECO:0000313" key="3">
    <source>
        <dbReference type="EMBL" id="QSX76138.1"/>
    </source>
</evidence>
<dbReference type="Pfam" id="PF08327">
    <property type="entry name" value="AHSA1"/>
    <property type="match status" value="1"/>
</dbReference>
<gene>
    <name evidence="3" type="ORF">HIV01_006490</name>
</gene>
<evidence type="ECO:0000256" key="1">
    <source>
        <dbReference type="ARBA" id="ARBA00006817"/>
    </source>
</evidence>
<dbReference type="Gene3D" id="3.30.530.20">
    <property type="match status" value="1"/>
</dbReference>
<dbReference type="RefSeq" id="WP_200605551.1">
    <property type="nucleotide sequence ID" value="NZ_CP071517.1"/>
</dbReference>
<comment type="similarity">
    <text evidence="1">Belongs to the AHA1 family.</text>
</comment>
<keyword evidence="4" id="KW-1185">Reference proteome</keyword>
<sequence>MSPVIVRVSRRFDAAPERVFDAWLDPATAGRWLFATADGQMQRVQIEARLGGRYAIVERRPNGDAEHFGRYLEIDRPHRLVFTLAMEEDADQGDRITVEIVPDGDGSLLTLTHEMAAEHAEYAKPAESGWTMVLAALDRHLA</sequence>
<dbReference type="InterPro" id="IPR013538">
    <property type="entry name" value="ASHA1/2-like_C"/>
</dbReference>
<name>A0ABX7RF96_9GAMM</name>
<organism evidence="3 4">
    <name type="scientific">Lysobacter arenosi</name>
    <dbReference type="NCBI Taxonomy" id="2795387"/>
    <lineage>
        <taxon>Bacteria</taxon>
        <taxon>Pseudomonadati</taxon>
        <taxon>Pseudomonadota</taxon>
        <taxon>Gammaproteobacteria</taxon>
        <taxon>Lysobacterales</taxon>
        <taxon>Lysobacteraceae</taxon>
        <taxon>Lysobacter</taxon>
    </lineage>
</organism>
<feature type="domain" description="Activator of Hsp90 ATPase homologue 1/2-like C-terminal" evidence="2">
    <location>
        <begin position="13"/>
        <end position="141"/>
    </location>
</feature>
<evidence type="ECO:0000313" key="4">
    <source>
        <dbReference type="Proteomes" id="UP000663400"/>
    </source>
</evidence>
<dbReference type="InterPro" id="IPR023393">
    <property type="entry name" value="START-like_dom_sf"/>
</dbReference>
<dbReference type="EMBL" id="CP071517">
    <property type="protein sequence ID" value="QSX76138.1"/>
    <property type="molecule type" value="Genomic_DNA"/>
</dbReference>
<dbReference type="CDD" id="cd07814">
    <property type="entry name" value="SRPBCC_CalC_Aha1-like"/>
    <property type="match status" value="1"/>
</dbReference>
<protein>
    <submittedName>
        <fullName evidence="3">SRPBCC domain-containing protein</fullName>
    </submittedName>
</protein>
<accession>A0ABX7RF96</accession>
<proteinExistence type="inferred from homology"/>
<dbReference type="Proteomes" id="UP000663400">
    <property type="component" value="Chromosome"/>
</dbReference>
<evidence type="ECO:0000259" key="2">
    <source>
        <dbReference type="Pfam" id="PF08327"/>
    </source>
</evidence>
<dbReference type="SUPFAM" id="SSF55961">
    <property type="entry name" value="Bet v1-like"/>
    <property type="match status" value="1"/>
</dbReference>